<dbReference type="Proteomes" id="UP001523528">
    <property type="component" value="Unassembled WGS sequence"/>
</dbReference>
<name>A0ABT1EY77_9PROT</name>
<comment type="caution">
    <text evidence="1">The sequence shown here is derived from an EMBL/GenBank/DDBJ whole genome shotgun (WGS) entry which is preliminary data.</text>
</comment>
<dbReference type="RefSeq" id="WP_165992355.1">
    <property type="nucleotide sequence ID" value="NZ_JAMYZY010000004.1"/>
</dbReference>
<sequence length="124" mass="13012">MPVSVATGLVGYPSYSQYGVLFQSVFNPDIRFRDTVYLQTGMPAQAITAGGTASTQVLSTQATGTQASTGQVSTTQAAGGTPPASGLWVVQNVRHDLQTERPDGPWFTTVEAARPDFAGQAFAK</sequence>
<protein>
    <submittedName>
        <fullName evidence="1">Uncharacterized protein</fullName>
    </submittedName>
</protein>
<dbReference type="EMBL" id="JAMYZZ010000004">
    <property type="protein sequence ID" value="MCP1257901.1"/>
    <property type="molecule type" value="Genomic_DNA"/>
</dbReference>
<keyword evidence="2" id="KW-1185">Reference proteome</keyword>
<organism evidence="1 2">
    <name type="scientific">Acetobacter lambici</name>
    <dbReference type="NCBI Taxonomy" id="1332824"/>
    <lineage>
        <taxon>Bacteria</taxon>
        <taxon>Pseudomonadati</taxon>
        <taxon>Pseudomonadota</taxon>
        <taxon>Alphaproteobacteria</taxon>
        <taxon>Acetobacterales</taxon>
        <taxon>Acetobacteraceae</taxon>
        <taxon>Acetobacter</taxon>
    </lineage>
</organism>
<proteinExistence type="predicted"/>
<evidence type="ECO:0000313" key="1">
    <source>
        <dbReference type="EMBL" id="MCP1257901.1"/>
    </source>
</evidence>
<gene>
    <name evidence="1" type="ORF">NKW50_04760</name>
</gene>
<reference evidence="1 2" key="1">
    <citation type="submission" date="2022-06" db="EMBL/GenBank/DDBJ databases">
        <title>Acetobacer genomes from food samples.</title>
        <authorList>
            <person name="Sombolestani A."/>
        </authorList>
    </citation>
    <scope>NUCLEOTIDE SEQUENCE [LARGE SCALE GENOMIC DNA]</scope>
    <source>
        <strain evidence="1 2">R-83285</strain>
    </source>
</reference>
<evidence type="ECO:0000313" key="2">
    <source>
        <dbReference type="Proteomes" id="UP001523528"/>
    </source>
</evidence>
<accession>A0ABT1EY77</accession>